<reference evidence="4 5" key="1">
    <citation type="submission" date="2021-06" db="EMBL/GenBank/DDBJ databases">
        <title>Clostridia strains as spoilage organisms.</title>
        <authorList>
            <person name="Wambui J."/>
            <person name="Stephan R."/>
            <person name="Stevens M.J.A."/>
        </authorList>
    </citation>
    <scope>NUCLEOTIDE SEQUENCE [LARGE SCALE GENOMIC DNA]</scope>
    <source>
        <strain evidence="4 5">CM013</strain>
    </source>
</reference>
<gene>
    <name evidence="4" type="ORF">KPL27_05160</name>
</gene>
<comment type="caution">
    <text evidence="4">The sequence shown here is derived from an EMBL/GenBank/DDBJ whole genome shotgun (WGS) entry which is preliminary data.</text>
</comment>
<dbReference type="Pfam" id="PF08545">
    <property type="entry name" value="ACP_syn_III"/>
    <property type="match status" value="1"/>
</dbReference>
<dbReference type="CDD" id="cd00830">
    <property type="entry name" value="KAS_III"/>
    <property type="match status" value="1"/>
</dbReference>
<feature type="domain" description="Beta-ketoacyl-[acyl-carrier-protein] synthase III N-terminal" evidence="3">
    <location>
        <begin position="113"/>
        <end position="189"/>
    </location>
</feature>
<feature type="domain" description="Beta-ketoacyl-[acyl-carrier-protein] synthase III C-terminal" evidence="2">
    <location>
        <begin position="239"/>
        <end position="328"/>
    </location>
</feature>
<keyword evidence="1" id="KW-0012">Acyltransferase</keyword>
<evidence type="ECO:0000313" key="5">
    <source>
        <dbReference type="Proteomes" id="UP000740830"/>
    </source>
</evidence>
<keyword evidence="5" id="KW-1185">Reference proteome</keyword>
<dbReference type="Pfam" id="PF08541">
    <property type="entry name" value="ACP_syn_III_C"/>
    <property type="match status" value="1"/>
</dbReference>
<keyword evidence="1" id="KW-0808">Transferase</keyword>
<sequence length="328" mass="37487">MTNIKIREVEVYHPENQVRNQYYLDHFNRQGKDIDRLLKAFGKDKRYIINNADENTLTMGIEASKKVLDKAGLKGEDIDLIIFTSQFPEYTIPPQSLMVHEAIKGKAETFCTDSNTDCVGMIVAFDYASRYLKGSDNMKRALIIGADYMSVHCREEDEYTYPLFGDSACAVILEKTEEDCGFIDSFYTTNSEYPDIVKFPACGASKTYESEINDRKVDWTPFDGSFIIQYAKESIDKLLQKHSMNFNDINWFCFSQFALPIIDGSAEKFEVNREKFIYVGDKYGYTGTSSPFIALYEGIKSGQVKRGDNVAFWSIGGNWITCAMLVRY</sequence>
<dbReference type="Proteomes" id="UP000740830">
    <property type="component" value="Unassembled WGS sequence"/>
</dbReference>
<organism evidence="4 5">
    <name type="scientific">Clostridium algidicarnis</name>
    <dbReference type="NCBI Taxonomy" id="37659"/>
    <lineage>
        <taxon>Bacteria</taxon>
        <taxon>Bacillati</taxon>
        <taxon>Bacillota</taxon>
        <taxon>Clostridia</taxon>
        <taxon>Eubacteriales</taxon>
        <taxon>Clostridiaceae</taxon>
        <taxon>Clostridium</taxon>
    </lineage>
</organism>
<protein>
    <submittedName>
        <fullName evidence="4">3-oxoacyl-ACP synthase III family protein</fullName>
    </submittedName>
</protein>
<dbReference type="PANTHER" id="PTHR34069">
    <property type="entry name" value="3-OXOACYL-[ACYL-CARRIER-PROTEIN] SYNTHASE 3"/>
    <property type="match status" value="1"/>
</dbReference>
<evidence type="ECO:0000259" key="3">
    <source>
        <dbReference type="Pfam" id="PF08545"/>
    </source>
</evidence>
<dbReference type="EMBL" id="JAHLDG010000006">
    <property type="protein sequence ID" value="MBU3219494.1"/>
    <property type="molecule type" value="Genomic_DNA"/>
</dbReference>
<evidence type="ECO:0000313" key="4">
    <source>
        <dbReference type="EMBL" id="MBU3219494.1"/>
    </source>
</evidence>
<evidence type="ECO:0000256" key="1">
    <source>
        <dbReference type="ARBA" id="ARBA00023315"/>
    </source>
</evidence>
<dbReference type="PANTHER" id="PTHR34069:SF2">
    <property type="entry name" value="BETA-KETOACYL-[ACYL-CARRIER-PROTEIN] SYNTHASE III"/>
    <property type="match status" value="1"/>
</dbReference>
<proteinExistence type="predicted"/>
<name>A0ABS6C1Y4_9CLOT</name>
<dbReference type="InterPro" id="IPR013751">
    <property type="entry name" value="ACP_syn_III_N"/>
</dbReference>
<dbReference type="RefSeq" id="WP_216131523.1">
    <property type="nucleotide sequence ID" value="NZ_JAHLDG010000006.1"/>
</dbReference>
<accession>A0ABS6C1Y4</accession>
<evidence type="ECO:0000259" key="2">
    <source>
        <dbReference type="Pfam" id="PF08541"/>
    </source>
</evidence>
<dbReference type="InterPro" id="IPR013747">
    <property type="entry name" value="ACP_syn_III_C"/>
</dbReference>